<dbReference type="SUPFAM" id="SSF51679">
    <property type="entry name" value="Bacterial luciferase-like"/>
    <property type="match status" value="1"/>
</dbReference>
<evidence type="ECO:0000313" key="7">
    <source>
        <dbReference type="Proteomes" id="UP001164712"/>
    </source>
</evidence>
<keyword evidence="2" id="KW-0288">FMN</keyword>
<evidence type="ECO:0000313" key="6">
    <source>
        <dbReference type="EMBL" id="WAT02462.1"/>
    </source>
</evidence>
<evidence type="ECO:0000256" key="1">
    <source>
        <dbReference type="ARBA" id="ARBA00022630"/>
    </source>
</evidence>
<reference evidence="6" key="1">
    <citation type="submission" date="2022-12" db="EMBL/GenBank/DDBJ databases">
        <title>Complete genome sequence of an Australian strain of Rouxiella badensis DAR84756 and resolution of the R. badensis DSM100043 and R. chamberiensis DSM28324 genomes.</title>
        <authorList>
            <person name="Paul S."/>
            <person name="Anderson P.J."/>
            <person name="Maynard G."/>
            <person name="Dyall-Smith M."/>
            <person name="Kudinha T."/>
        </authorList>
    </citation>
    <scope>NUCLEOTIDE SEQUENCE</scope>
    <source>
        <strain evidence="6">DSM 28324</strain>
    </source>
</reference>
<keyword evidence="3" id="KW-0560">Oxidoreductase</keyword>
<proteinExistence type="predicted"/>
<dbReference type="InterPro" id="IPR011251">
    <property type="entry name" value="Luciferase-like_dom"/>
</dbReference>
<keyword evidence="1" id="KW-0285">Flavoprotein</keyword>
<evidence type="ECO:0000256" key="2">
    <source>
        <dbReference type="ARBA" id="ARBA00022643"/>
    </source>
</evidence>
<dbReference type="PANTHER" id="PTHR42847:SF9">
    <property type="entry name" value="BLL6451 PROTEIN"/>
    <property type="match status" value="1"/>
</dbReference>
<dbReference type="InterPro" id="IPR050172">
    <property type="entry name" value="SsuD_RutA_monooxygenase"/>
</dbReference>
<keyword evidence="4" id="KW-0503">Monooxygenase</keyword>
<feature type="domain" description="Luciferase-like" evidence="5">
    <location>
        <begin position="21"/>
        <end position="323"/>
    </location>
</feature>
<gene>
    <name evidence="6" type="ORF">O1V66_07665</name>
</gene>
<evidence type="ECO:0000259" key="5">
    <source>
        <dbReference type="Pfam" id="PF00296"/>
    </source>
</evidence>
<evidence type="ECO:0000256" key="4">
    <source>
        <dbReference type="ARBA" id="ARBA00023033"/>
    </source>
</evidence>
<sequence>MSVQFIGMIGHRLASEIIPATGPIFDKQYIADFAKAHENAGFDRILVGYWSDQPDGFLVAAHAGAHTSKINFLLAHRPGFVEPTLAARKLATLDNLLDGRLAVHIISGGNDAEQRRDGDFLDKGRRYARTEEFLQVVKKSWYSEQGYDHHGAYYQAENAFAQIKPLQAKLPVYFGGSSDDAIRVAGKHADVFALWGEPLASAAETVHAVKAEAARYQRDIGFSISFRPILGRTEDEAWQKAEAIRARAKIQLENSGHNFGSPKPQSVGAQRLQNAVAQGDRLDKHLWTGIAALVGGGYNSTALVGTPDQVSDALLEYYDLGIENFLIRGFDPLNDAILYGEELIPLTRRKIAARKQAAGLQPLPAAHAEW</sequence>
<dbReference type="PANTHER" id="PTHR42847">
    <property type="entry name" value="ALKANESULFONATE MONOOXYGENASE"/>
    <property type="match status" value="1"/>
</dbReference>
<organism evidence="6 7">
    <name type="scientific">Rouxiella chamberiensis</name>
    <dbReference type="NCBI Taxonomy" id="1513468"/>
    <lineage>
        <taxon>Bacteria</taxon>
        <taxon>Pseudomonadati</taxon>
        <taxon>Pseudomonadota</taxon>
        <taxon>Gammaproteobacteria</taxon>
        <taxon>Enterobacterales</taxon>
        <taxon>Yersiniaceae</taxon>
        <taxon>Rouxiella</taxon>
    </lineage>
</organism>
<evidence type="ECO:0000256" key="3">
    <source>
        <dbReference type="ARBA" id="ARBA00023002"/>
    </source>
</evidence>
<name>A0ABY7HU13_9GAMM</name>
<accession>A0ABY7HU13</accession>
<keyword evidence="7" id="KW-1185">Reference proteome</keyword>
<dbReference type="CDD" id="cd01094">
    <property type="entry name" value="Alkanesulfonate_monoxygenase"/>
    <property type="match status" value="1"/>
</dbReference>
<dbReference type="Pfam" id="PF00296">
    <property type="entry name" value="Bac_luciferase"/>
    <property type="match status" value="1"/>
</dbReference>
<dbReference type="RefSeq" id="WP_045047752.1">
    <property type="nucleotide sequence ID" value="NZ_CP114058.1"/>
</dbReference>
<dbReference type="Proteomes" id="UP001164712">
    <property type="component" value="Chromosome"/>
</dbReference>
<dbReference type="EMBL" id="CP114058">
    <property type="protein sequence ID" value="WAT02462.1"/>
    <property type="molecule type" value="Genomic_DNA"/>
</dbReference>
<dbReference type="InterPro" id="IPR036661">
    <property type="entry name" value="Luciferase-like_sf"/>
</dbReference>
<dbReference type="Gene3D" id="3.20.20.30">
    <property type="entry name" value="Luciferase-like domain"/>
    <property type="match status" value="1"/>
</dbReference>
<protein>
    <submittedName>
        <fullName evidence="6">LLM class flavin-dependent oxidoreductase</fullName>
    </submittedName>
</protein>